<name>A0A8T0Z845_9STRA</name>
<evidence type="ECO:0000313" key="1">
    <source>
        <dbReference type="EMBL" id="KAG2858687.1"/>
    </source>
</evidence>
<protein>
    <submittedName>
        <fullName evidence="1">Uncharacterized protein</fullName>
    </submittedName>
</protein>
<dbReference type="AlphaFoldDB" id="A0A8T0Z845"/>
<dbReference type="Proteomes" id="UP000735874">
    <property type="component" value="Unassembled WGS sequence"/>
</dbReference>
<gene>
    <name evidence="1" type="ORF">PC113_g9595</name>
</gene>
<proteinExistence type="predicted"/>
<sequence length="94" mass="9301">MLLVGSATAGQAGASAGVDAGSDVLAMAAKMLLSVDAYADEAAVVASKDEVVGRPDAAGQAVGVGADEFVVVVNMLLVMDYCEGIMMCILTASC</sequence>
<dbReference type="EMBL" id="RCMG01000243">
    <property type="protein sequence ID" value="KAG2858687.1"/>
    <property type="molecule type" value="Genomic_DNA"/>
</dbReference>
<reference evidence="1" key="1">
    <citation type="submission" date="2018-10" db="EMBL/GenBank/DDBJ databases">
        <title>Effector identification in a new, highly contiguous assembly of the strawberry crown rot pathogen Phytophthora cactorum.</title>
        <authorList>
            <person name="Armitage A.D."/>
            <person name="Nellist C.F."/>
            <person name="Bates H."/>
            <person name="Vickerstaff R.J."/>
            <person name="Harrison R.J."/>
        </authorList>
    </citation>
    <scope>NUCLEOTIDE SEQUENCE</scope>
    <source>
        <strain evidence="1">15-7</strain>
    </source>
</reference>
<evidence type="ECO:0000313" key="2">
    <source>
        <dbReference type="Proteomes" id="UP000735874"/>
    </source>
</evidence>
<comment type="caution">
    <text evidence="1">The sequence shown here is derived from an EMBL/GenBank/DDBJ whole genome shotgun (WGS) entry which is preliminary data.</text>
</comment>
<accession>A0A8T0Z845</accession>
<organism evidence="1 2">
    <name type="scientific">Phytophthora cactorum</name>
    <dbReference type="NCBI Taxonomy" id="29920"/>
    <lineage>
        <taxon>Eukaryota</taxon>
        <taxon>Sar</taxon>
        <taxon>Stramenopiles</taxon>
        <taxon>Oomycota</taxon>
        <taxon>Peronosporomycetes</taxon>
        <taxon>Peronosporales</taxon>
        <taxon>Peronosporaceae</taxon>
        <taxon>Phytophthora</taxon>
    </lineage>
</organism>